<dbReference type="InterPro" id="IPR016169">
    <property type="entry name" value="FAD-bd_PCMH_sub2"/>
</dbReference>
<sequence length="282" mass="31788">MAGSEEKLLGQHDLISRLRYVLRGTPFTREQLFKILRGARHRELLDDDTLQMMERVTVVSDLQVDQVMVARAQMVTVDSSHTLDQILPVIIESAHSRFPVTGGDRDTVLGILLAKDLLRHLREDGSPNLPWERLLRPAEFIPESKRLNVLLQEFRASRNHMAVVVDEYGGVIGLVTIEDVLEQIVGEIEDEHDVDEGASMVLRRGTDHCVVKAKMPISSFNQLFEVALDQLEFDTLGGLVTARLGHLPIRGETVEFPGLKIEVLSADIRRPRLLRITRVQVA</sequence>
<dbReference type="SMART" id="SM00116">
    <property type="entry name" value="CBS"/>
    <property type="match status" value="2"/>
</dbReference>
<dbReference type="CDD" id="cd04590">
    <property type="entry name" value="CBS_pair_CorC_HlyC_assoc"/>
    <property type="match status" value="1"/>
</dbReference>
<reference evidence="10" key="1">
    <citation type="submission" date="2018-05" db="EMBL/GenBank/DDBJ databases">
        <authorList>
            <person name="Lanie J.A."/>
            <person name="Ng W.-L."/>
            <person name="Kazmierczak K.M."/>
            <person name="Andrzejewski T.M."/>
            <person name="Davidsen T.M."/>
            <person name="Wayne K.J."/>
            <person name="Tettelin H."/>
            <person name="Glass J.I."/>
            <person name="Rusch D."/>
            <person name="Podicherti R."/>
            <person name="Tsui H.-C.T."/>
            <person name="Winkler M.E."/>
        </authorList>
    </citation>
    <scope>NUCLEOTIDE SEQUENCE</scope>
</reference>
<dbReference type="SMART" id="SM01091">
    <property type="entry name" value="CorC_HlyC"/>
    <property type="match status" value="1"/>
</dbReference>
<protein>
    <recommendedName>
        <fullName evidence="8">Magnesium and cobalt efflux protein CorC</fullName>
    </recommendedName>
</protein>
<dbReference type="EMBL" id="UINC01010039">
    <property type="protein sequence ID" value="SVA44814.1"/>
    <property type="molecule type" value="Genomic_DNA"/>
</dbReference>
<feature type="domain" description="CBS" evidence="9">
    <location>
        <begin position="68"/>
        <end position="128"/>
    </location>
</feature>
<evidence type="ECO:0000259" key="9">
    <source>
        <dbReference type="PROSITE" id="PS51371"/>
    </source>
</evidence>
<dbReference type="Pfam" id="PF00571">
    <property type="entry name" value="CBS"/>
    <property type="match status" value="2"/>
</dbReference>
<dbReference type="Gene3D" id="3.30.465.10">
    <property type="match status" value="1"/>
</dbReference>
<dbReference type="InterPro" id="IPR000644">
    <property type="entry name" value="CBS_dom"/>
</dbReference>
<dbReference type="InterPro" id="IPR046342">
    <property type="entry name" value="CBS_dom_sf"/>
</dbReference>
<dbReference type="GO" id="GO:0050660">
    <property type="term" value="F:flavin adenine dinucleotide binding"/>
    <property type="evidence" value="ECO:0007669"/>
    <property type="project" value="InterPro"/>
</dbReference>
<evidence type="ECO:0000256" key="3">
    <source>
        <dbReference type="ARBA" id="ARBA00022737"/>
    </source>
</evidence>
<dbReference type="SUPFAM" id="SSF54631">
    <property type="entry name" value="CBS-domain pair"/>
    <property type="match status" value="1"/>
</dbReference>
<accession>A0A381VX40</accession>
<gene>
    <name evidence="10" type="ORF">METZ01_LOCUS97668</name>
</gene>
<dbReference type="SUPFAM" id="SSF56176">
    <property type="entry name" value="FAD-binding/transporter-associated domain-like"/>
    <property type="match status" value="1"/>
</dbReference>
<comment type="function">
    <text evidence="7">Plays a role in the transport of magnesium and cobalt ions.</text>
</comment>
<evidence type="ECO:0000256" key="1">
    <source>
        <dbReference type="ARBA" id="ARBA00006337"/>
    </source>
</evidence>
<keyword evidence="5" id="KW-0129">CBS domain</keyword>
<evidence type="ECO:0000256" key="5">
    <source>
        <dbReference type="ARBA" id="ARBA00023122"/>
    </source>
</evidence>
<proteinExistence type="inferred from homology"/>
<feature type="domain" description="CBS" evidence="9">
    <location>
        <begin position="134"/>
        <end position="191"/>
    </location>
</feature>
<dbReference type="Pfam" id="PF03471">
    <property type="entry name" value="CorC_HlyC"/>
    <property type="match status" value="1"/>
</dbReference>
<dbReference type="AlphaFoldDB" id="A0A381VX40"/>
<name>A0A381VX40_9ZZZZ</name>
<evidence type="ECO:0000256" key="8">
    <source>
        <dbReference type="ARBA" id="ARBA00040729"/>
    </source>
</evidence>
<dbReference type="Pfam" id="PF21917">
    <property type="entry name" value="NMB0537_N"/>
    <property type="match status" value="1"/>
</dbReference>
<dbReference type="InterPro" id="IPR044751">
    <property type="entry name" value="Ion_transp-like_CBS"/>
</dbReference>
<evidence type="ECO:0000313" key="10">
    <source>
        <dbReference type="EMBL" id="SVA44814.1"/>
    </source>
</evidence>
<keyword evidence="2" id="KW-0813">Transport</keyword>
<dbReference type="PANTHER" id="PTHR22777:SF27">
    <property type="entry name" value="MAGNESIUM AND COBALT EFFLUX PROTEIN CORC"/>
    <property type="match status" value="1"/>
</dbReference>
<dbReference type="GO" id="GO:0005886">
    <property type="term" value="C:plasma membrane"/>
    <property type="evidence" value="ECO:0007669"/>
    <property type="project" value="TreeGrafter"/>
</dbReference>
<dbReference type="InterPro" id="IPR005170">
    <property type="entry name" value="Transptr-assoc_dom"/>
</dbReference>
<comment type="similarity">
    <text evidence="1">Belongs to the UPF0053 family.</text>
</comment>
<evidence type="ECO:0000256" key="7">
    <source>
        <dbReference type="ARBA" id="ARBA00037273"/>
    </source>
</evidence>
<evidence type="ECO:0000256" key="6">
    <source>
        <dbReference type="ARBA" id="ARBA00023285"/>
    </source>
</evidence>
<evidence type="ECO:0000256" key="2">
    <source>
        <dbReference type="ARBA" id="ARBA00022448"/>
    </source>
</evidence>
<dbReference type="InterPro" id="IPR054115">
    <property type="entry name" value="CorC_N"/>
</dbReference>
<dbReference type="PROSITE" id="PS51371">
    <property type="entry name" value="CBS"/>
    <property type="match status" value="2"/>
</dbReference>
<keyword evidence="4" id="KW-0460">Magnesium</keyword>
<organism evidence="10">
    <name type="scientific">marine metagenome</name>
    <dbReference type="NCBI Taxonomy" id="408172"/>
    <lineage>
        <taxon>unclassified sequences</taxon>
        <taxon>metagenomes</taxon>
        <taxon>ecological metagenomes</taxon>
    </lineage>
</organism>
<evidence type="ECO:0000256" key="4">
    <source>
        <dbReference type="ARBA" id="ARBA00022842"/>
    </source>
</evidence>
<dbReference type="Gene3D" id="3.90.1280.20">
    <property type="match status" value="2"/>
</dbReference>
<dbReference type="InterPro" id="IPR036318">
    <property type="entry name" value="FAD-bd_PCMH-like_sf"/>
</dbReference>
<keyword evidence="6" id="KW-0170">Cobalt</keyword>
<dbReference type="FunFam" id="3.10.580.10:FF:000002">
    <property type="entry name" value="Magnesium/cobalt efflux protein CorC"/>
    <property type="match status" value="1"/>
</dbReference>
<keyword evidence="3" id="KW-0677">Repeat</keyword>
<dbReference type="PANTHER" id="PTHR22777">
    <property type="entry name" value="HEMOLYSIN-RELATED"/>
    <property type="match status" value="1"/>
</dbReference>